<keyword evidence="4" id="KW-1185">Reference proteome</keyword>
<dbReference type="InterPro" id="IPR024078">
    <property type="entry name" value="LmbE-like_dom_sf"/>
</dbReference>
<dbReference type="RefSeq" id="XP_003081029.2">
    <property type="nucleotide sequence ID" value="XM_003080981.2"/>
</dbReference>
<organism evidence="3 4">
    <name type="scientific">Ostreococcus tauri</name>
    <name type="common">Marine green alga</name>
    <dbReference type="NCBI Taxonomy" id="70448"/>
    <lineage>
        <taxon>Eukaryota</taxon>
        <taxon>Viridiplantae</taxon>
        <taxon>Chlorophyta</taxon>
        <taxon>Mamiellophyceae</taxon>
        <taxon>Mamiellales</taxon>
        <taxon>Bathycoccaceae</taxon>
        <taxon>Ostreococcus</taxon>
    </lineage>
</organism>
<evidence type="ECO:0000313" key="4">
    <source>
        <dbReference type="Proteomes" id="UP000009170"/>
    </source>
</evidence>
<dbReference type="FunCoup" id="A0A090M408">
    <property type="interactions" value="1868"/>
</dbReference>
<dbReference type="GO" id="GO:0000225">
    <property type="term" value="F:N-acetylglucosaminylphosphatidylinositol deacetylase activity"/>
    <property type="evidence" value="ECO:0007669"/>
    <property type="project" value="UniProtKB-EC"/>
</dbReference>
<dbReference type="Gene3D" id="3.40.50.10320">
    <property type="entry name" value="LmbE-like"/>
    <property type="match status" value="1"/>
</dbReference>
<dbReference type="GO" id="GO:0005783">
    <property type="term" value="C:endoplasmic reticulum"/>
    <property type="evidence" value="ECO:0007669"/>
    <property type="project" value="TreeGrafter"/>
</dbReference>
<dbReference type="STRING" id="70448.A0A090M408"/>
<dbReference type="OrthoDB" id="440160at2759"/>
<dbReference type="PANTHER" id="PTHR12993:SF11">
    <property type="entry name" value="N-ACETYLGLUCOSAMINYL-PHOSPHATIDYLINOSITOL DE-N-ACETYLASE"/>
    <property type="match status" value="1"/>
</dbReference>
<dbReference type="GO" id="GO:0006506">
    <property type="term" value="P:GPI anchor biosynthetic process"/>
    <property type="evidence" value="ECO:0007669"/>
    <property type="project" value="UniProtKB-UniPathway"/>
</dbReference>
<sequence>MSDRGKVLASTACAVIATCGITLAIARKTARGRMFAIKDDDSVSTKIQNEDVSDDARARPIALVLTSHPDDESYFFAPTIQFLRRSGRSVHLVCLSDGAAGGDGEERKRELLKAKEALEIEALCVVETEDLRDGMDRDWPRETVMAVLDAYEEGAPGAIESVVTFDGRGVSGHINHVATHEGAKMWIERKKDVLAANGGDGSVPRVWVLETTNIARKYSGALDAATSYLTTLVDSRRAFIPCLSLAESFRAVRAHKSQFVWYRKLFFAFSRYTYLNTLRRID</sequence>
<dbReference type="PANTHER" id="PTHR12993">
    <property type="entry name" value="N-ACETYLGLUCOSAMINYL-PHOSPHATIDYLINOSITOL DE-N-ACETYLASE-RELATED"/>
    <property type="match status" value="1"/>
</dbReference>
<dbReference type="InParanoid" id="A0A090M408"/>
<dbReference type="AlphaFoldDB" id="A0A090M408"/>
<protein>
    <recommendedName>
        <fullName evidence="2">N-acetylglucosaminylphosphatidylinositol deacetylase</fullName>
        <ecNumber evidence="2">3.5.1.89</ecNumber>
    </recommendedName>
</protein>
<evidence type="ECO:0000313" key="3">
    <source>
        <dbReference type="EMBL" id="CEF98926.1"/>
    </source>
</evidence>
<dbReference type="Proteomes" id="UP000009170">
    <property type="component" value="Unassembled WGS sequence"/>
</dbReference>
<name>A0A090M408_OSTTA</name>
<dbReference type="Pfam" id="PF02585">
    <property type="entry name" value="PIG-L"/>
    <property type="match status" value="1"/>
</dbReference>
<evidence type="ECO:0000256" key="1">
    <source>
        <dbReference type="ARBA" id="ARBA00006066"/>
    </source>
</evidence>
<dbReference type="EMBL" id="CAID01000009">
    <property type="protein sequence ID" value="CEF98926.1"/>
    <property type="molecule type" value="Genomic_DNA"/>
</dbReference>
<reference evidence="3 4" key="2">
    <citation type="journal article" date="2014" name="BMC Genomics">
        <title>An improved genome of the model marine alga Ostreococcus tauri unfolds by assessing Illumina de novo assemblies.</title>
        <authorList>
            <person name="Blanc-Mathieu R."/>
            <person name="Verhelst B."/>
            <person name="Derelle E."/>
            <person name="Rombauts S."/>
            <person name="Bouget F.Y."/>
            <person name="Carre I."/>
            <person name="Chateau A."/>
            <person name="Eyre-Walker A."/>
            <person name="Grimsley N."/>
            <person name="Moreau H."/>
            <person name="Piegu B."/>
            <person name="Rivals E."/>
            <person name="Schackwitz W."/>
            <person name="Van de Peer Y."/>
            <person name="Piganeau G."/>
        </authorList>
    </citation>
    <scope>NUCLEOTIDE SEQUENCE [LARGE SCALE GENOMIC DNA]</scope>
    <source>
        <strain evidence="4">OTTH 0595 / CCAP 157/2 / RCC745</strain>
    </source>
</reference>
<reference evidence="4" key="1">
    <citation type="journal article" date="2006" name="Proc. Natl. Acad. Sci. U.S.A.">
        <title>Genome analysis of the smallest free-living eukaryote Ostreococcus tauri unveils many unique features.</title>
        <authorList>
            <person name="Derelle E."/>
            <person name="Ferraz C."/>
            <person name="Rombauts S."/>
            <person name="Rouze P."/>
            <person name="Worden A.Z."/>
            <person name="Robbens S."/>
            <person name="Partensky F."/>
            <person name="Degroeve S."/>
            <person name="Echeynie S."/>
            <person name="Cooke R."/>
            <person name="Saeys Y."/>
            <person name="Wuyts J."/>
            <person name="Jabbari K."/>
            <person name="Bowler C."/>
            <person name="Panaud O."/>
            <person name="Piegu B."/>
            <person name="Ball S.G."/>
            <person name="Ral J.-P."/>
            <person name="Bouget F.-Y."/>
            <person name="Piganeau G."/>
            <person name="De Baets B."/>
            <person name="Picard A."/>
            <person name="Delseny M."/>
            <person name="Demaille J."/>
            <person name="Van de Peer Y."/>
            <person name="Moreau H."/>
        </authorList>
    </citation>
    <scope>NUCLEOTIDE SEQUENCE [LARGE SCALE GENOMIC DNA]</scope>
    <source>
        <strain evidence="4">OTTH 0595 / CCAP 157/2 / RCC745</strain>
    </source>
</reference>
<dbReference type="SUPFAM" id="SSF102588">
    <property type="entry name" value="LmbE-like"/>
    <property type="match status" value="1"/>
</dbReference>
<gene>
    <name evidence="3" type="ORF">OT_ostta09g00420</name>
</gene>
<dbReference type="GeneID" id="9833523"/>
<dbReference type="UniPathway" id="UPA00196"/>
<comment type="caution">
    <text evidence="3">The sequence shown here is derived from an EMBL/GenBank/DDBJ whole genome shotgun (WGS) entry which is preliminary data.</text>
</comment>
<dbReference type="EC" id="3.5.1.89" evidence="2"/>
<evidence type="ECO:0000256" key="2">
    <source>
        <dbReference type="ARBA" id="ARBA00012176"/>
    </source>
</evidence>
<dbReference type="GO" id="GO:0016020">
    <property type="term" value="C:membrane"/>
    <property type="evidence" value="ECO:0007669"/>
    <property type="project" value="GOC"/>
</dbReference>
<accession>A0A090M408</accession>
<proteinExistence type="inferred from homology"/>
<dbReference type="KEGG" id="ota:OT_ostta09g00420"/>
<dbReference type="InterPro" id="IPR003737">
    <property type="entry name" value="GlcNAc_PI_deacetylase-related"/>
</dbReference>
<comment type="similarity">
    <text evidence="1">Belongs to the PIGL family.</text>
</comment>